<comment type="caution">
    <text evidence="2">The sequence shown here is derived from an EMBL/GenBank/DDBJ whole genome shotgun (WGS) entry which is preliminary data.</text>
</comment>
<protein>
    <submittedName>
        <fullName evidence="2">Uncharacterized protein</fullName>
    </submittedName>
</protein>
<reference evidence="2 3" key="1">
    <citation type="journal article" date="2018" name="IMA Fungus">
        <title>IMA Genome-F 9: Draft genome sequence of Annulohypoxylon stygium, Aspergillus mulundensis, Berkeleyomyces basicola (syn. Thielaviopsis basicola), Ceratocystis smalleyi, two Cercospora beticola strains, Coleophoma cylindrospora, Fusarium fracticaudum, Phialophora cf. hyalina, and Morchella septimelata.</title>
        <authorList>
            <person name="Wingfield B.D."/>
            <person name="Bills G.F."/>
            <person name="Dong Y."/>
            <person name="Huang W."/>
            <person name="Nel W.J."/>
            <person name="Swalarsk-Parry B.S."/>
            <person name="Vaghefi N."/>
            <person name="Wilken P.M."/>
            <person name="An Z."/>
            <person name="de Beer Z.W."/>
            <person name="De Vos L."/>
            <person name="Chen L."/>
            <person name="Duong T.A."/>
            <person name="Gao Y."/>
            <person name="Hammerbacher A."/>
            <person name="Kikkert J.R."/>
            <person name="Li Y."/>
            <person name="Li H."/>
            <person name="Li K."/>
            <person name="Li Q."/>
            <person name="Liu X."/>
            <person name="Ma X."/>
            <person name="Naidoo K."/>
            <person name="Pethybridge S.J."/>
            <person name="Sun J."/>
            <person name="Steenkamp E.T."/>
            <person name="van der Nest M.A."/>
            <person name="van Wyk S."/>
            <person name="Wingfield M.J."/>
            <person name="Xiong C."/>
            <person name="Yue Q."/>
            <person name="Zhang X."/>
        </authorList>
    </citation>
    <scope>NUCLEOTIDE SEQUENCE [LARGE SCALE GENOMIC DNA]</scope>
    <source>
        <strain evidence="2 3">BP 5553</strain>
    </source>
</reference>
<dbReference type="GeneID" id="43599146"/>
<organism evidence="2 3">
    <name type="scientific">Venustampulla echinocandica</name>
    <dbReference type="NCBI Taxonomy" id="2656787"/>
    <lineage>
        <taxon>Eukaryota</taxon>
        <taxon>Fungi</taxon>
        <taxon>Dikarya</taxon>
        <taxon>Ascomycota</taxon>
        <taxon>Pezizomycotina</taxon>
        <taxon>Leotiomycetes</taxon>
        <taxon>Helotiales</taxon>
        <taxon>Pleuroascaceae</taxon>
        <taxon>Venustampulla</taxon>
    </lineage>
</organism>
<dbReference type="RefSeq" id="XP_031868341.1">
    <property type="nucleotide sequence ID" value="XM_032014920.1"/>
</dbReference>
<dbReference type="EMBL" id="NPIC01000005">
    <property type="protein sequence ID" value="RDL35685.1"/>
    <property type="molecule type" value="Genomic_DNA"/>
</dbReference>
<keyword evidence="3" id="KW-1185">Reference proteome</keyword>
<feature type="compositionally biased region" description="Polar residues" evidence="1">
    <location>
        <begin position="87"/>
        <end position="101"/>
    </location>
</feature>
<sequence length="265" mass="29681">MTDRSAPRLYPCYLLQDNKIPSVVWFEDALGHHGVSTVVFNLYLLVDDIEAAAQVLVRDGWSIVAFDSSQFDIGFSAKAHRRLLPPQTLNENDPTKASTHFTGPPPPPAPPTNRPASATTTILLPAEEWNYKLPPSTDVVTSYYPPLPDLLDALIDSFLDCTPGMLFAHLACQVGYLYQYVSALKSPSFSDQLKYDHRQFHLDSLSGMSTGTVPFAKHQRAIREALREGNYTLQTCSASRDNTYLFNQAEQKRLHTAMRQRDFSS</sequence>
<feature type="region of interest" description="Disordered" evidence="1">
    <location>
        <begin position="84"/>
        <end position="117"/>
    </location>
</feature>
<name>A0A370TJJ4_9HELO</name>
<gene>
    <name evidence="2" type="ORF">BP5553_06297</name>
</gene>
<dbReference type="Proteomes" id="UP000254866">
    <property type="component" value="Unassembled WGS sequence"/>
</dbReference>
<evidence type="ECO:0000313" key="3">
    <source>
        <dbReference type="Proteomes" id="UP000254866"/>
    </source>
</evidence>
<proteinExistence type="predicted"/>
<evidence type="ECO:0000313" key="2">
    <source>
        <dbReference type="EMBL" id="RDL35685.1"/>
    </source>
</evidence>
<evidence type="ECO:0000256" key="1">
    <source>
        <dbReference type="SAM" id="MobiDB-lite"/>
    </source>
</evidence>
<dbReference type="AlphaFoldDB" id="A0A370TJJ4"/>
<accession>A0A370TJJ4</accession>
<feature type="compositionally biased region" description="Pro residues" evidence="1">
    <location>
        <begin position="103"/>
        <end position="113"/>
    </location>
</feature>
<dbReference type="OrthoDB" id="2730545at2759"/>